<feature type="non-terminal residue" evidence="1">
    <location>
        <position position="124"/>
    </location>
</feature>
<keyword evidence="2" id="KW-1185">Reference proteome</keyword>
<accession>A0ACB8A4T6</accession>
<sequence>MKETKSIPVLLGESLPRQDRGEEERKQWCRAMLILFKPWRSAQDLKSGEQSWSDAFENYVFAPAMQLVINNMNVENECKDARDLKNEERRSGSVEDNVFEPFEYPAIDPDTDSLEVSLLNDSNL</sequence>
<dbReference type="Proteomes" id="UP000790377">
    <property type="component" value="Unassembled WGS sequence"/>
</dbReference>
<reference evidence="1" key="1">
    <citation type="journal article" date="2021" name="New Phytol.">
        <title>Evolutionary innovations through gain and loss of genes in the ectomycorrhizal Boletales.</title>
        <authorList>
            <person name="Wu G."/>
            <person name="Miyauchi S."/>
            <person name="Morin E."/>
            <person name="Kuo A."/>
            <person name="Drula E."/>
            <person name="Varga T."/>
            <person name="Kohler A."/>
            <person name="Feng B."/>
            <person name="Cao Y."/>
            <person name="Lipzen A."/>
            <person name="Daum C."/>
            <person name="Hundley H."/>
            <person name="Pangilinan J."/>
            <person name="Johnson J."/>
            <person name="Barry K."/>
            <person name="LaButti K."/>
            <person name="Ng V."/>
            <person name="Ahrendt S."/>
            <person name="Min B."/>
            <person name="Choi I.G."/>
            <person name="Park H."/>
            <person name="Plett J.M."/>
            <person name="Magnuson J."/>
            <person name="Spatafora J.W."/>
            <person name="Nagy L.G."/>
            <person name="Henrissat B."/>
            <person name="Grigoriev I.V."/>
            <person name="Yang Z.L."/>
            <person name="Xu J."/>
            <person name="Martin F.M."/>
        </authorList>
    </citation>
    <scope>NUCLEOTIDE SEQUENCE</scope>
    <source>
        <strain evidence="1">ATCC 28755</strain>
    </source>
</reference>
<name>A0ACB8A4T6_9AGAM</name>
<protein>
    <submittedName>
        <fullName evidence="1">Uncharacterized protein</fullName>
    </submittedName>
</protein>
<comment type="caution">
    <text evidence="1">The sequence shown here is derived from an EMBL/GenBank/DDBJ whole genome shotgun (WGS) entry which is preliminary data.</text>
</comment>
<organism evidence="1 2">
    <name type="scientific">Hygrophoropsis aurantiaca</name>
    <dbReference type="NCBI Taxonomy" id="72124"/>
    <lineage>
        <taxon>Eukaryota</taxon>
        <taxon>Fungi</taxon>
        <taxon>Dikarya</taxon>
        <taxon>Basidiomycota</taxon>
        <taxon>Agaricomycotina</taxon>
        <taxon>Agaricomycetes</taxon>
        <taxon>Agaricomycetidae</taxon>
        <taxon>Boletales</taxon>
        <taxon>Coniophorineae</taxon>
        <taxon>Hygrophoropsidaceae</taxon>
        <taxon>Hygrophoropsis</taxon>
    </lineage>
</organism>
<gene>
    <name evidence="1" type="ORF">BJ138DRAFT_979818</name>
</gene>
<proteinExistence type="predicted"/>
<evidence type="ECO:0000313" key="2">
    <source>
        <dbReference type="Proteomes" id="UP000790377"/>
    </source>
</evidence>
<dbReference type="EMBL" id="MU267847">
    <property type="protein sequence ID" value="KAH7908089.1"/>
    <property type="molecule type" value="Genomic_DNA"/>
</dbReference>
<evidence type="ECO:0000313" key="1">
    <source>
        <dbReference type="EMBL" id="KAH7908089.1"/>
    </source>
</evidence>